<keyword evidence="2" id="KW-1185">Reference proteome</keyword>
<proteinExistence type="predicted"/>
<dbReference type="Proteomes" id="UP000054776">
    <property type="component" value="Unassembled WGS sequence"/>
</dbReference>
<organism evidence="1 2">
    <name type="scientific">Trichinella spiralis</name>
    <name type="common">Trichina worm</name>
    <dbReference type="NCBI Taxonomy" id="6334"/>
    <lineage>
        <taxon>Eukaryota</taxon>
        <taxon>Metazoa</taxon>
        <taxon>Ecdysozoa</taxon>
        <taxon>Nematoda</taxon>
        <taxon>Enoplea</taxon>
        <taxon>Dorylaimia</taxon>
        <taxon>Trichinellida</taxon>
        <taxon>Trichinellidae</taxon>
        <taxon>Trichinella</taxon>
    </lineage>
</organism>
<evidence type="ECO:0000313" key="2">
    <source>
        <dbReference type="Proteomes" id="UP000054776"/>
    </source>
</evidence>
<dbReference type="AlphaFoldDB" id="A0A0V1AJN4"/>
<sequence>MGVSLTRYPGRWWTDRVRREPYRDCGLTCRTGYGDLMVLAPIPDGVWGRPWKLITSVKGSRVAGPLWIPMDTSRLGGDLGAGIRI</sequence>
<name>A0A0V1AJN4_TRISP</name>
<comment type="caution">
    <text evidence="1">The sequence shown here is derived from an EMBL/GenBank/DDBJ whole genome shotgun (WGS) entry which is preliminary data.</text>
</comment>
<evidence type="ECO:0000313" key="1">
    <source>
        <dbReference type="EMBL" id="KRY24997.1"/>
    </source>
</evidence>
<dbReference type="InParanoid" id="A0A0V1AJN4"/>
<accession>A0A0V1AJN4</accession>
<gene>
    <name evidence="1" type="ORF">T01_1515</name>
</gene>
<protein>
    <submittedName>
        <fullName evidence="1">Uncharacterized protein</fullName>
    </submittedName>
</protein>
<dbReference type="EMBL" id="JYDH01001262">
    <property type="protein sequence ID" value="KRY24997.1"/>
    <property type="molecule type" value="Genomic_DNA"/>
</dbReference>
<reference evidence="1 2" key="1">
    <citation type="submission" date="2015-01" db="EMBL/GenBank/DDBJ databases">
        <title>Evolution of Trichinella species and genotypes.</title>
        <authorList>
            <person name="Korhonen P.K."/>
            <person name="Edoardo P."/>
            <person name="Giuseppe L.R."/>
            <person name="Gasser R.B."/>
        </authorList>
    </citation>
    <scope>NUCLEOTIDE SEQUENCE [LARGE SCALE GENOMIC DNA]</scope>
    <source>
        <strain evidence="1">ISS3</strain>
    </source>
</reference>